<dbReference type="RefSeq" id="WP_289232676.1">
    <property type="nucleotide sequence ID" value="NZ_AP027735.1"/>
</dbReference>
<feature type="region of interest" description="Disordered" evidence="1">
    <location>
        <begin position="49"/>
        <end position="73"/>
    </location>
</feature>
<evidence type="ECO:0008006" key="4">
    <source>
        <dbReference type="Google" id="ProtNLM"/>
    </source>
</evidence>
<sequence length="261" mass="27679">MTTISLEREAHEGDGAVFFLTVSAGGASERFLLDTGSATTDVPHDWCEPRAAARTGSPGRSVLGDGSPSRGDRTATFTVADRTLREQPVVVREPPQPAILGVDVLGQWRCSYDLAASTLVIGDGVAHVGPEQPLTVGPRGHHYVELSWPGVSTFGVWDTAASITVVDKQWCTDRPELFRPAGEAVGQDAGGHRRSTPLATMTGPTIAGHSFPDSLVAVVDLSFLPAEPASDVIVGYPVICAARWIFDGPRRTWSVHPHAPA</sequence>
<dbReference type="EMBL" id="AP027735">
    <property type="protein sequence ID" value="BDZ57741.1"/>
    <property type="molecule type" value="Genomic_DNA"/>
</dbReference>
<keyword evidence="3" id="KW-1185">Reference proteome</keyword>
<proteinExistence type="predicted"/>
<dbReference type="Gene3D" id="2.40.70.10">
    <property type="entry name" value="Acid Proteases"/>
    <property type="match status" value="1"/>
</dbReference>
<gene>
    <name evidence="2" type="ORF">GCM10025872_13980</name>
</gene>
<evidence type="ECO:0000256" key="1">
    <source>
        <dbReference type="SAM" id="MobiDB-lite"/>
    </source>
</evidence>
<accession>A0ABM8H9Y1</accession>
<evidence type="ECO:0000313" key="2">
    <source>
        <dbReference type="EMBL" id="BDZ57741.1"/>
    </source>
</evidence>
<organism evidence="2 3">
    <name type="scientific">Barrientosiimonas endolithica</name>
    <dbReference type="NCBI Taxonomy" id="1535208"/>
    <lineage>
        <taxon>Bacteria</taxon>
        <taxon>Bacillati</taxon>
        <taxon>Actinomycetota</taxon>
        <taxon>Actinomycetes</taxon>
        <taxon>Micrococcales</taxon>
        <taxon>Dermacoccaceae</taxon>
        <taxon>Barrientosiimonas</taxon>
    </lineage>
</organism>
<dbReference type="InterPro" id="IPR021109">
    <property type="entry name" value="Peptidase_aspartic_dom_sf"/>
</dbReference>
<evidence type="ECO:0000313" key="3">
    <source>
        <dbReference type="Proteomes" id="UP001321421"/>
    </source>
</evidence>
<name>A0ABM8H9Y1_9MICO</name>
<reference evidence="3" key="1">
    <citation type="journal article" date="2019" name="Int. J. Syst. Evol. Microbiol.">
        <title>The Global Catalogue of Microorganisms (GCM) 10K type strain sequencing project: providing services to taxonomists for standard genome sequencing and annotation.</title>
        <authorList>
            <consortium name="The Broad Institute Genomics Platform"/>
            <consortium name="The Broad Institute Genome Sequencing Center for Infectious Disease"/>
            <person name="Wu L."/>
            <person name="Ma J."/>
        </authorList>
    </citation>
    <scope>NUCLEOTIDE SEQUENCE [LARGE SCALE GENOMIC DNA]</scope>
    <source>
        <strain evidence="3">NBRC 110608</strain>
    </source>
</reference>
<protein>
    <recommendedName>
        <fullName evidence="4">Peptidase A2 domain-containing protein</fullName>
    </recommendedName>
</protein>
<dbReference type="Proteomes" id="UP001321421">
    <property type="component" value="Chromosome"/>
</dbReference>
<dbReference type="SUPFAM" id="SSF50630">
    <property type="entry name" value="Acid proteases"/>
    <property type="match status" value="1"/>
</dbReference>